<gene>
    <name evidence="1" type="ORF">ECE50_004720</name>
</gene>
<evidence type="ECO:0000313" key="1">
    <source>
        <dbReference type="EMBL" id="NSL86123.1"/>
    </source>
</evidence>
<dbReference type="EMBL" id="RIAR02000001">
    <property type="protein sequence ID" value="NSL86123.1"/>
    <property type="molecule type" value="Genomic_DNA"/>
</dbReference>
<reference evidence="1" key="1">
    <citation type="submission" date="2020-05" db="EMBL/GenBank/DDBJ databases">
        <title>Chitinophaga laudate sp. nov., isolated from a tropical peat swamp.</title>
        <authorList>
            <person name="Goh C.B.S."/>
            <person name="Lee M.S."/>
            <person name="Parimannan S."/>
            <person name="Pasbakhsh P."/>
            <person name="Yule C.M."/>
            <person name="Rajandas H."/>
            <person name="Loke S."/>
            <person name="Croft L."/>
            <person name="Tan J.B.L."/>
        </authorList>
    </citation>
    <scope>NUCLEOTIDE SEQUENCE</scope>
    <source>
        <strain evidence="1">Mgbs1</strain>
    </source>
</reference>
<evidence type="ECO:0000313" key="2">
    <source>
        <dbReference type="Proteomes" id="UP000281028"/>
    </source>
</evidence>
<accession>A0A3S1B087</accession>
<proteinExistence type="predicted"/>
<name>A0A3S1B087_9BACT</name>
<keyword evidence="2" id="KW-1185">Reference proteome</keyword>
<comment type="caution">
    <text evidence="1">The sequence shown here is derived from an EMBL/GenBank/DDBJ whole genome shotgun (WGS) entry which is preliminary data.</text>
</comment>
<organism evidence="1 2">
    <name type="scientific">Chitinophaga solisilvae</name>
    <dbReference type="NCBI Taxonomy" id="1233460"/>
    <lineage>
        <taxon>Bacteria</taxon>
        <taxon>Pseudomonadati</taxon>
        <taxon>Bacteroidota</taxon>
        <taxon>Chitinophagia</taxon>
        <taxon>Chitinophagales</taxon>
        <taxon>Chitinophagaceae</taxon>
        <taxon>Chitinophaga</taxon>
    </lineage>
</organism>
<dbReference type="Proteomes" id="UP000281028">
    <property type="component" value="Unassembled WGS sequence"/>
</dbReference>
<protein>
    <submittedName>
        <fullName evidence="1">Uncharacterized protein</fullName>
    </submittedName>
</protein>
<dbReference type="OrthoDB" id="1438259at2"/>
<sequence>MQQVLPAFPLKSLIMNFELLPVVDAMLAIYALPAGMDRFQQYLQLLQGNTPGDMQVPAGGFNPMGKEQTAAQLQLLRSLQAERIMAATLDTLNGGPENGPVFKVALNLADDLHGAWTHHFTTDYDNRFKLSGLIARNYATVVFWTSETYSEELIRRRTLESCHRTRYRISHPPPQTLQEHVAQELYVASQVSYHETHCMADFSLLHEFYTAHAADTDYNIIFDFLYGDEAAAGLNYAQYGIEGEKAGLHYIRHLANGQRK</sequence>
<dbReference type="AlphaFoldDB" id="A0A3S1B087"/>